<accession>A0A2X0LWV6</accession>
<reference evidence="3 4" key="1">
    <citation type="submission" date="2016-11" db="EMBL/GenBank/DDBJ databases">
        <authorList>
            <person name="Jaros S."/>
            <person name="Januszkiewicz K."/>
            <person name="Wedrychowicz H."/>
        </authorList>
    </citation>
    <scope>NUCLEOTIDE SEQUENCE [LARGE SCALE GENOMIC DNA]</scope>
</reference>
<dbReference type="GO" id="GO:0017148">
    <property type="term" value="P:negative regulation of translation"/>
    <property type="evidence" value="ECO:0007669"/>
    <property type="project" value="TreeGrafter"/>
</dbReference>
<evidence type="ECO:0000313" key="4">
    <source>
        <dbReference type="Proteomes" id="UP000249464"/>
    </source>
</evidence>
<dbReference type="PANTHER" id="PTHR21043:SF0">
    <property type="entry name" value="MITOCHONDRIAL ASSEMBLY OF RIBOSOMAL LARGE SUBUNIT PROTEIN 1"/>
    <property type="match status" value="1"/>
</dbReference>
<evidence type="ECO:0000313" key="3">
    <source>
        <dbReference type="EMBL" id="SGY16545.1"/>
    </source>
</evidence>
<dbReference type="GO" id="GO:0043023">
    <property type="term" value="F:ribosomal large subunit binding"/>
    <property type="evidence" value="ECO:0007669"/>
    <property type="project" value="TreeGrafter"/>
</dbReference>
<evidence type="ECO:0000256" key="2">
    <source>
        <dbReference type="SAM" id="MobiDB-lite"/>
    </source>
</evidence>
<feature type="region of interest" description="Disordered" evidence="2">
    <location>
        <begin position="187"/>
        <end position="216"/>
    </location>
</feature>
<sequence length="269" mass="28535">MSLSSMARTSLRSLHFQRAAIVSHSPFAVHPTSSCSPRCCISNTAVRSIASTSTAPQQLPWFVQDEPEPSPSSPSSSSSSSSSSASPSPPTIAPSRPPPDDIPTSLHPLHDHLVTSPFLDPRSIAYIDAQSADPGASWTDWIVVATLRHGRERGLRGAIEGVRAYLASNPIALSTNSSDRAFAPSHPTVTGLPNAPSRHVRSRNAGKGGGSTSTTADWAMVDAGDLVVHVMTADAREVWGIEGLWEAVGRDNQRQQEKYEAEQGGGQKL</sequence>
<dbReference type="GO" id="GO:0090071">
    <property type="term" value="P:negative regulation of ribosome biogenesis"/>
    <property type="evidence" value="ECO:0007669"/>
    <property type="project" value="TreeGrafter"/>
</dbReference>
<dbReference type="Gene3D" id="3.30.460.10">
    <property type="entry name" value="Beta Polymerase, domain 2"/>
    <property type="match status" value="1"/>
</dbReference>
<keyword evidence="4" id="KW-1185">Reference proteome</keyword>
<dbReference type="SUPFAM" id="SSF81301">
    <property type="entry name" value="Nucleotidyltransferase"/>
    <property type="match status" value="1"/>
</dbReference>
<dbReference type="PANTHER" id="PTHR21043">
    <property type="entry name" value="IOJAP SUPERFAMILY ORTHOLOG"/>
    <property type="match status" value="1"/>
</dbReference>
<dbReference type="EMBL" id="FQNC01000014">
    <property type="protein sequence ID" value="SGY16545.1"/>
    <property type="molecule type" value="Genomic_DNA"/>
</dbReference>
<gene>
    <name evidence="3" type="primary">BQ5605_C012g06902</name>
    <name evidence="3" type="ORF">BQ5605_C012G06902</name>
</gene>
<dbReference type="InterPro" id="IPR043519">
    <property type="entry name" value="NT_sf"/>
</dbReference>
<evidence type="ECO:0000256" key="1">
    <source>
        <dbReference type="ARBA" id="ARBA00010574"/>
    </source>
</evidence>
<name>A0A2X0LWV6_9BASI</name>
<dbReference type="InterPro" id="IPR004394">
    <property type="entry name" value="Iojap/RsfS/C7orf30"/>
</dbReference>
<dbReference type="Proteomes" id="UP000249464">
    <property type="component" value="Unassembled WGS sequence"/>
</dbReference>
<feature type="compositionally biased region" description="Pro residues" evidence="2">
    <location>
        <begin position="87"/>
        <end position="101"/>
    </location>
</feature>
<proteinExistence type="inferred from homology"/>
<feature type="region of interest" description="Disordered" evidence="2">
    <location>
        <begin position="62"/>
        <end position="109"/>
    </location>
</feature>
<dbReference type="Pfam" id="PF02410">
    <property type="entry name" value="RsfS"/>
    <property type="match status" value="1"/>
</dbReference>
<comment type="similarity">
    <text evidence="1">Belongs to the Iojap/RsfS family.</text>
</comment>
<feature type="compositionally biased region" description="Low complexity" evidence="2">
    <location>
        <begin position="73"/>
        <end position="86"/>
    </location>
</feature>
<protein>
    <submittedName>
        <fullName evidence="3">BQ5605_C012g06902 protein</fullName>
    </submittedName>
</protein>
<dbReference type="AlphaFoldDB" id="A0A2X0LWV6"/>
<dbReference type="GO" id="GO:0005739">
    <property type="term" value="C:mitochondrion"/>
    <property type="evidence" value="ECO:0007669"/>
    <property type="project" value="TreeGrafter"/>
</dbReference>
<organism evidence="3 4">
    <name type="scientific">Microbotryum silenes-dioicae</name>
    <dbReference type="NCBI Taxonomy" id="796604"/>
    <lineage>
        <taxon>Eukaryota</taxon>
        <taxon>Fungi</taxon>
        <taxon>Dikarya</taxon>
        <taxon>Basidiomycota</taxon>
        <taxon>Pucciniomycotina</taxon>
        <taxon>Microbotryomycetes</taxon>
        <taxon>Microbotryales</taxon>
        <taxon>Microbotryaceae</taxon>
        <taxon>Microbotryum</taxon>
    </lineage>
</organism>